<dbReference type="Proteomes" id="UP000242656">
    <property type="component" value="Unassembled WGS sequence"/>
</dbReference>
<evidence type="ECO:0000313" key="2">
    <source>
        <dbReference type="Proteomes" id="UP000242656"/>
    </source>
</evidence>
<protein>
    <submittedName>
        <fullName evidence="1">Uncharacterized protein</fullName>
    </submittedName>
</protein>
<dbReference type="AlphaFoldDB" id="A0A2B0N467"/>
<gene>
    <name evidence="1" type="ORF">COI93_00015</name>
</gene>
<organism evidence="1 2">
    <name type="scientific">Bacillus cereus</name>
    <dbReference type="NCBI Taxonomy" id="1396"/>
    <lineage>
        <taxon>Bacteria</taxon>
        <taxon>Bacillati</taxon>
        <taxon>Bacillota</taxon>
        <taxon>Bacilli</taxon>
        <taxon>Bacillales</taxon>
        <taxon>Bacillaceae</taxon>
        <taxon>Bacillus</taxon>
        <taxon>Bacillus cereus group</taxon>
    </lineage>
</organism>
<dbReference type="EMBL" id="NUWN01000001">
    <property type="protein sequence ID" value="PFK47926.1"/>
    <property type="molecule type" value="Genomic_DNA"/>
</dbReference>
<reference evidence="1 2" key="1">
    <citation type="submission" date="2017-09" db="EMBL/GenBank/DDBJ databases">
        <title>Large-scale bioinformatics analysis of Bacillus genomes uncovers conserved roles of natural products in bacterial physiology.</title>
        <authorList>
            <consortium name="Agbiome Team Llc"/>
            <person name="Bleich R.M."/>
            <person name="Grubbs K.J."/>
            <person name="Santa Maria K.C."/>
            <person name="Allen S.E."/>
            <person name="Farag S."/>
            <person name="Shank E.A."/>
            <person name="Bowers A."/>
        </authorList>
    </citation>
    <scope>NUCLEOTIDE SEQUENCE [LARGE SCALE GENOMIC DNA]</scope>
    <source>
        <strain evidence="1 2">AFS083043</strain>
    </source>
</reference>
<evidence type="ECO:0000313" key="1">
    <source>
        <dbReference type="EMBL" id="PFK47926.1"/>
    </source>
</evidence>
<accession>A0A2B0N467</accession>
<proteinExistence type="predicted"/>
<comment type="caution">
    <text evidence="1">The sequence shown here is derived from an EMBL/GenBank/DDBJ whole genome shotgun (WGS) entry which is preliminary data.</text>
</comment>
<name>A0A2B0N467_BACCE</name>
<sequence>MHIYAPVFLKKKANGCWRTGEEIRGYKEVYLICIGERRRKRSWMTTSLFDELGFIIQGRILFCKKKKIKELSCN</sequence>